<dbReference type="GO" id="GO:0000184">
    <property type="term" value="P:nuclear-transcribed mRNA catabolic process, nonsense-mediated decay"/>
    <property type="evidence" value="ECO:0007669"/>
    <property type="project" value="TreeGrafter"/>
</dbReference>
<protein>
    <recommendedName>
        <fullName evidence="1">DNA/RNA-binding domain-containing protein</fullName>
    </recommendedName>
</protein>
<evidence type="ECO:0000313" key="3">
    <source>
        <dbReference type="Proteomes" id="UP000297299"/>
    </source>
</evidence>
<dbReference type="Gene3D" id="1.25.40.10">
    <property type="entry name" value="Tetratricopeptide repeat domain"/>
    <property type="match status" value="1"/>
</dbReference>
<dbReference type="Proteomes" id="UP000297299">
    <property type="component" value="Unassembled WGS sequence"/>
</dbReference>
<feature type="domain" description="DNA/RNA-binding" evidence="1">
    <location>
        <begin position="187"/>
        <end position="373"/>
    </location>
</feature>
<reference evidence="2 3" key="1">
    <citation type="submission" date="2017-11" db="EMBL/GenBank/DDBJ databases">
        <title>Comparative genomics of Botrytis spp.</title>
        <authorList>
            <person name="Valero-Jimenez C.A."/>
            <person name="Tapia P."/>
            <person name="Veloso J."/>
            <person name="Silva-Moreno E."/>
            <person name="Staats M."/>
            <person name="Valdes J.H."/>
            <person name="Van Kan J.A.L."/>
        </authorList>
    </citation>
    <scope>NUCLEOTIDE SEQUENCE [LARGE SCALE GENOMIC DNA]</scope>
    <source>
        <strain evidence="2 3">MUCL2830</strain>
    </source>
</reference>
<dbReference type="InterPro" id="IPR018834">
    <property type="entry name" value="DNA/RNA-bd_Est1-type"/>
</dbReference>
<gene>
    <name evidence="2" type="ORF">BOTCAL_0259g00080</name>
</gene>
<dbReference type="OrthoDB" id="2017974at2759"/>
<evidence type="ECO:0000259" key="1">
    <source>
        <dbReference type="Pfam" id="PF10373"/>
    </source>
</evidence>
<comment type="caution">
    <text evidence="2">The sequence shown here is derived from an EMBL/GenBank/DDBJ whole genome shotgun (WGS) entry which is preliminary data.</text>
</comment>
<dbReference type="InterPro" id="IPR045153">
    <property type="entry name" value="Est1/Ebs1-like"/>
</dbReference>
<dbReference type="EMBL" id="PHWZ01000258">
    <property type="protein sequence ID" value="TEY52423.1"/>
    <property type="molecule type" value="Genomic_DNA"/>
</dbReference>
<dbReference type="AlphaFoldDB" id="A0A4Y8CW69"/>
<proteinExistence type="predicted"/>
<accession>A0A4Y8CW69</accession>
<dbReference type="Pfam" id="PF10373">
    <property type="entry name" value="EST1_DNA_bind"/>
    <property type="match status" value="1"/>
</dbReference>
<organism evidence="2 3">
    <name type="scientific">Botryotinia calthae</name>
    <dbReference type="NCBI Taxonomy" id="38488"/>
    <lineage>
        <taxon>Eukaryota</taxon>
        <taxon>Fungi</taxon>
        <taxon>Dikarya</taxon>
        <taxon>Ascomycota</taxon>
        <taxon>Pezizomycotina</taxon>
        <taxon>Leotiomycetes</taxon>
        <taxon>Helotiales</taxon>
        <taxon>Sclerotiniaceae</taxon>
        <taxon>Botryotinia</taxon>
    </lineage>
</organism>
<dbReference type="GO" id="GO:0070034">
    <property type="term" value="F:telomerase RNA binding"/>
    <property type="evidence" value="ECO:0007669"/>
    <property type="project" value="TreeGrafter"/>
</dbReference>
<dbReference type="PANTHER" id="PTHR15696:SF0">
    <property type="entry name" value="TELOMERASE-BINDING PROTEIN EST1A"/>
    <property type="match status" value="1"/>
</dbReference>
<name>A0A4Y8CW69_9HELO</name>
<evidence type="ECO:0000313" key="2">
    <source>
        <dbReference type="EMBL" id="TEY52423.1"/>
    </source>
</evidence>
<dbReference type="GO" id="GO:0005697">
    <property type="term" value="C:telomerase holoenzyme complex"/>
    <property type="evidence" value="ECO:0007669"/>
    <property type="project" value="TreeGrafter"/>
</dbReference>
<dbReference type="InterPro" id="IPR011990">
    <property type="entry name" value="TPR-like_helical_dom_sf"/>
</dbReference>
<dbReference type="PANTHER" id="PTHR15696">
    <property type="entry name" value="SMG-7 SUPPRESSOR WITH MORPHOLOGICAL EFFECT ON GENITALIA PROTEIN 7"/>
    <property type="match status" value="1"/>
</dbReference>
<dbReference type="STRING" id="38488.A0A4Y8CW69"/>
<keyword evidence="3" id="KW-1185">Reference proteome</keyword>
<dbReference type="SUPFAM" id="SSF48452">
    <property type="entry name" value="TPR-like"/>
    <property type="match status" value="1"/>
</dbReference>
<dbReference type="GO" id="GO:0042162">
    <property type="term" value="F:telomeric DNA binding"/>
    <property type="evidence" value="ECO:0007669"/>
    <property type="project" value="TreeGrafter"/>
</dbReference>
<sequence>MDTSSRRQISISQWRIDSREIRPISQQQLIAEIKGIHAGFVEVETECRKMVNDASSRSMLNNLQWQALAIMHITLIAKHHDFLLASQQSSASPALRFLPYKYSMPARMWLYGIYSFLELLYRHLPASFDHMLSFLYLAYTMLGYLSERVLASKHVWIEFMGDLGRYHMIIAEDSIDGDMWAEISRSRYLEASNISPITGRLYHRLAILAKQNMLQELHYYAKSLCVVEPFVATRESILKLFVFVNTQNDQRNYQLPAFDVAFIKVYNSLFTNNCTNRFDTILDGFLVLLDNQLGQVTRKFLEQGYQISISNSIAVLAFCSKENPVMKAIALFEANKSYAQSESTEDDSSHSMTLLRRAEKLSNSTLDIILQRVGDPNCLSYVHCTLVFIYRISNVSGAINLLAEAFPWPRLMIYLNTLLRSNINLDRIRADEFPWLPVLERGEMHPLPEDYAMRGLGFAESLYPKEWFLDDKREEEVKYHELRIMEEHRKERILWLACRICDAGSWIRFDSSRPGFTVDDN</sequence>